<dbReference type="Proteomes" id="UP000191024">
    <property type="component" value="Chromosome G"/>
</dbReference>
<keyword evidence="3" id="KW-1185">Reference proteome</keyword>
<name>A0A1G4KAX5_9SACH</name>
<evidence type="ECO:0000313" key="3">
    <source>
        <dbReference type="Proteomes" id="UP000191024"/>
    </source>
</evidence>
<dbReference type="AlphaFoldDB" id="A0A1G4KAX5"/>
<reference evidence="2 3" key="1">
    <citation type="submission" date="2016-03" db="EMBL/GenBank/DDBJ databases">
        <authorList>
            <person name="Devillers H."/>
        </authorList>
    </citation>
    <scope>NUCLEOTIDE SEQUENCE [LARGE SCALE GENOMIC DNA]</scope>
    <source>
        <strain evidence="2">CBS 11717</strain>
    </source>
</reference>
<proteinExistence type="predicted"/>
<evidence type="ECO:0000313" key="2">
    <source>
        <dbReference type="EMBL" id="SCV01412.1"/>
    </source>
</evidence>
<feature type="compositionally biased region" description="Basic residues" evidence="1">
    <location>
        <begin position="230"/>
        <end position="239"/>
    </location>
</feature>
<dbReference type="STRING" id="1230905.A0A1G4KAX5"/>
<protein>
    <submittedName>
        <fullName evidence="2">LAMI_0G11320g1_1</fullName>
    </submittedName>
</protein>
<dbReference type="InterPro" id="IPR018479">
    <property type="entry name" value="Lrs4/Mde4"/>
</dbReference>
<dbReference type="OrthoDB" id="4058956at2759"/>
<dbReference type="Pfam" id="PF10422">
    <property type="entry name" value="LRS4"/>
    <property type="match status" value="1"/>
</dbReference>
<accession>A0A1G4KAX5</accession>
<dbReference type="EMBL" id="LT598469">
    <property type="protein sequence ID" value="SCV01412.1"/>
    <property type="molecule type" value="Genomic_DNA"/>
</dbReference>
<evidence type="ECO:0000256" key="1">
    <source>
        <dbReference type="SAM" id="MobiDB-lite"/>
    </source>
</evidence>
<feature type="region of interest" description="Disordered" evidence="1">
    <location>
        <begin position="93"/>
        <end position="162"/>
    </location>
</feature>
<gene>
    <name evidence="2" type="ORF">LAMI_0G11320G</name>
</gene>
<sequence length="250" mass="28350">MTTVLQLLAKYYDSVIKSEQIYSDYIRTTESGSSVKDADSMFIKETISLKHQLAQLITDLNQEKRENERLRELHKTQIAFLESKLDSAKRNISKLKDQNPDTNGDDNNDKNSKALKRTSGKSNETSALANKFHLLSPINRGSTRSEAMDETDPLPKKAPSGLRQAIYNRHQTLFDDDTNDGADKTDEFSFMNSIKHRGKLAELQIPDGKLPSSSGNDETELPGPEPEVQKKRKLIRKRIHRDEDTADNVF</sequence>
<organism evidence="2 3">
    <name type="scientific">Lachancea mirantina</name>
    <dbReference type="NCBI Taxonomy" id="1230905"/>
    <lineage>
        <taxon>Eukaryota</taxon>
        <taxon>Fungi</taxon>
        <taxon>Dikarya</taxon>
        <taxon>Ascomycota</taxon>
        <taxon>Saccharomycotina</taxon>
        <taxon>Saccharomycetes</taxon>
        <taxon>Saccharomycetales</taxon>
        <taxon>Saccharomycetaceae</taxon>
        <taxon>Lachancea</taxon>
    </lineage>
</organism>
<feature type="region of interest" description="Disordered" evidence="1">
    <location>
        <begin position="203"/>
        <end position="250"/>
    </location>
</feature>